<dbReference type="PANTHER" id="PTHR16950">
    <property type="entry name" value="ZINC TRANSPORTER SLC39A7 HISTIDINE-RICH MEMBRANE PROTEIN KE4"/>
    <property type="match status" value="1"/>
</dbReference>
<evidence type="ECO:0000313" key="6">
    <source>
        <dbReference type="EMBL" id="SPS06274.1"/>
    </source>
</evidence>
<keyword evidence="2 5" id="KW-0812">Transmembrane</keyword>
<accession>A0A2X0REZ6</accession>
<dbReference type="EMBL" id="LS423452">
    <property type="protein sequence ID" value="SPS06274.1"/>
    <property type="molecule type" value="Genomic_DNA"/>
</dbReference>
<dbReference type="GO" id="GO:0046873">
    <property type="term" value="F:metal ion transmembrane transporter activity"/>
    <property type="evidence" value="ECO:0007669"/>
    <property type="project" value="InterPro"/>
</dbReference>
<gene>
    <name evidence="6" type="ORF">NITFAB_1864</name>
</gene>
<dbReference type="Pfam" id="PF02535">
    <property type="entry name" value="Zip"/>
    <property type="match status" value="1"/>
</dbReference>
<dbReference type="InterPro" id="IPR003689">
    <property type="entry name" value="ZIP"/>
</dbReference>
<feature type="transmembrane region" description="Helical" evidence="5">
    <location>
        <begin position="203"/>
        <end position="224"/>
    </location>
</feature>
<name>A0A2X0REZ6_9PROT</name>
<reference evidence="6" key="1">
    <citation type="submission" date="2018-05" db="EMBL/GenBank/DDBJ databases">
        <authorList>
            <person name="Lanie J.A."/>
            <person name="Ng W.-L."/>
            <person name="Kazmierczak K.M."/>
            <person name="Andrzejewski T.M."/>
            <person name="Davidsen T.M."/>
            <person name="Wayne K.J."/>
            <person name="Tettelin H."/>
            <person name="Glass J.I."/>
            <person name="Rusch D."/>
            <person name="Podicherti R."/>
            <person name="Tsui H.-C.T."/>
            <person name="Winkler M.E."/>
        </authorList>
    </citation>
    <scope>NUCLEOTIDE SEQUENCE</scope>
    <source>
        <strain evidence="6">KNB</strain>
    </source>
</reference>
<feature type="transmembrane region" description="Helical" evidence="5">
    <location>
        <begin position="6"/>
        <end position="27"/>
    </location>
</feature>
<comment type="subcellular location">
    <subcellularLocation>
        <location evidence="1">Membrane</location>
        <topology evidence="1">Multi-pass membrane protein</topology>
    </subcellularLocation>
</comment>
<feature type="transmembrane region" description="Helical" evidence="5">
    <location>
        <begin position="178"/>
        <end position="197"/>
    </location>
</feature>
<protein>
    <submittedName>
        <fullName evidence="6">Putative Zinc transporter</fullName>
    </submittedName>
</protein>
<evidence type="ECO:0000256" key="5">
    <source>
        <dbReference type="SAM" id="Phobius"/>
    </source>
</evidence>
<dbReference type="PANTHER" id="PTHR16950:SF16">
    <property type="entry name" value="ZINC TRANSPORTER ZIP13"/>
    <property type="match status" value="1"/>
</dbReference>
<feature type="transmembrane region" description="Helical" evidence="5">
    <location>
        <begin position="34"/>
        <end position="55"/>
    </location>
</feature>
<keyword evidence="3 5" id="KW-1133">Transmembrane helix</keyword>
<evidence type="ECO:0000256" key="1">
    <source>
        <dbReference type="ARBA" id="ARBA00004141"/>
    </source>
</evidence>
<keyword evidence="4 5" id="KW-0472">Membrane</keyword>
<evidence type="ECO:0000256" key="4">
    <source>
        <dbReference type="ARBA" id="ARBA00023136"/>
    </source>
</evidence>
<evidence type="ECO:0000256" key="3">
    <source>
        <dbReference type="ARBA" id="ARBA00022989"/>
    </source>
</evidence>
<dbReference type="AlphaFoldDB" id="A0A2X0REZ6"/>
<organism evidence="6">
    <name type="scientific">Candidatus Nitrotoga fabula</name>
    <dbReference type="NCBI Taxonomy" id="2182327"/>
    <lineage>
        <taxon>Bacteria</taxon>
        <taxon>Pseudomonadati</taxon>
        <taxon>Pseudomonadota</taxon>
        <taxon>Betaproteobacteria</taxon>
        <taxon>Nitrosomonadales</taxon>
        <taxon>Gallionellaceae</taxon>
        <taxon>Candidatus Nitrotoga</taxon>
    </lineage>
</organism>
<feature type="transmembrane region" description="Helical" evidence="5">
    <location>
        <begin position="61"/>
        <end position="82"/>
    </location>
</feature>
<sequence length="259" mass="27958">MSILAWIIASCIAGGTLSIVCATFFALVNRTQNYLSGMVSYAIGALLGAVFLNILPEAIHLAPNVAFLSGTVLFGILLFFILEKLVLWRHCHHEHCEAHVTHEPGHGFDNGRSGMLIIIGDTFHNFVDGIIIAAAFLTDVNLGIVAALAIIAHEIPQEVGDFAILLYSGYSKLRAFQLNLISSFSSVAGGILGYFTLQTMQSWIPTLLALAAASMIYIAVADLIPGLHKRAHLRDTLQQVVLIVLGVGTVWLMSVFMAE</sequence>
<evidence type="ECO:0000256" key="2">
    <source>
        <dbReference type="ARBA" id="ARBA00022692"/>
    </source>
</evidence>
<proteinExistence type="predicted"/>
<feature type="transmembrane region" description="Helical" evidence="5">
    <location>
        <begin position="236"/>
        <end position="258"/>
    </location>
</feature>
<dbReference type="GO" id="GO:0016020">
    <property type="term" value="C:membrane"/>
    <property type="evidence" value="ECO:0007669"/>
    <property type="project" value="UniProtKB-SubCell"/>
</dbReference>